<dbReference type="CDD" id="cd04216">
    <property type="entry name" value="Phytocyanin"/>
    <property type="match status" value="1"/>
</dbReference>
<evidence type="ECO:0000256" key="1">
    <source>
        <dbReference type="SAM" id="Phobius"/>
    </source>
</evidence>
<reference evidence="4" key="2">
    <citation type="submission" date="2025-08" db="UniProtKB">
        <authorList>
            <consortium name="RefSeq"/>
        </authorList>
    </citation>
    <scope>IDENTIFICATION</scope>
    <source>
        <tissue evidence="4">Seedling</tissue>
    </source>
</reference>
<dbReference type="Gene3D" id="2.60.40.420">
    <property type="entry name" value="Cupredoxins - blue copper proteins"/>
    <property type="match status" value="1"/>
</dbReference>
<dbReference type="Pfam" id="PF02298">
    <property type="entry name" value="Cu_bind_like"/>
    <property type="match status" value="1"/>
</dbReference>
<gene>
    <name evidence="4" type="primary">LOC132799127</name>
</gene>
<dbReference type="InterPro" id="IPR008972">
    <property type="entry name" value="Cupredoxin"/>
</dbReference>
<keyword evidence="1" id="KW-0812">Transmembrane</keyword>
<dbReference type="PANTHER" id="PTHR33021">
    <property type="entry name" value="BLUE COPPER PROTEIN"/>
    <property type="match status" value="1"/>
</dbReference>
<evidence type="ECO:0000259" key="2">
    <source>
        <dbReference type="Pfam" id="PF02298"/>
    </source>
</evidence>
<keyword evidence="3" id="KW-1185">Reference proteome</keyword>
<dbReference type="InterPro" id="IPR039391">
    <property type="entry name" value="Phytocyanin-like"/>
</dbReference>
<keyword evidence="1" id="KW-0472">Membrane</keyword>
<proteinExistence type="predicted"/>
<dbReference type="GO" id="GO:0046872">
    <property type="term" value="F:metal ion binding"/>
    <property type="evidence" value="ECO:0007669"/>
    <property type="project" value="UniProtKB-KW"/>
</dbReference>
<dbReference type="InterPro" id="IPR003245">
    <property type="entry name" value="Phytocyanin_dom"/>
</dbReference>
<organism evidence="3 4">
    <name type="scientific">Ziziphus jujuba</name>
    <name type="common">Chinese jujube</name>
    <name type="synonym">Ziziphus sativa</name>
    <dbReference type="NCBI Taxonomy" id="326968"/>
    <lineage>
        <taxon>Eukaryota</taxon>
        <taxon>Viridiplantae</taxon>
        <taxon>Streptophyta</taxon>
        <taxon>Embryophyta</taxon>
        <taxon>Tracheophyta</taxon>
        <taxon>Spermatophyta</taxon>
        <taxon>Magnoliopsida</taxon>
        <taxon>eudicotyledons</taxon>
        <taxon>Gunneridae</taxon>
        <taxon>Pentapetalae</taxon>
        <taxon>rosids</taxon>
        <taxon>fabids</taxon>
        <taxon>Rosales</taxon>
        <taxon>Rhamnaceae</taxon>
        <taxon>Paliureae</taxon>
        <taxon>Ziziphus</taxon>
    </lineage>
</organism>
<dbReference type="SUPFAM" id="SSF49503">
    <property type="entry name" value="Cupredoxins"/>
    <property type="match status" value="1"/>
</dbReference>
<keyword evidence="1" id="KW-1133">Transmembrane helix</keyword>
<dbReference type="GeneID" id="132799127"/>
<dbReference type="Proteomes" id="UP001652623">
    <property type="component" value="Chromosome 2"/>
</dbReference>
<evidence type="ECO:0000313" key="3">
    <source>
        <dbReference type="Proteomes" id="UP001652623"/>
    </source>
</evidence>
<dbReference type="PANTHER" id="PTHR33021:SF499">
    <property type="entry name" value="OS12G0150500 PROTEIN"/>
    <property type="match status" value="1"/>
</dbReference>
<dbReference type="GO" id="GO:0005886">
    <property type="term" value="C:plasma membrane"/>
    <property type="evidence" value="ECO:0007669"/>
    <property type="project" value="TreeGrafter"/>
</dbReference>
<reference evidence="3" key="1">
    <citation type="submission" date="2025-05" db="UniProtKB">
        <authorList>
            <consortium name="RefSeq"/>
        </authorList>
    </citation>
    <scope>NUCLEOTIDE SEQUENCE [LARGE SCALE GENOMIC DNA]</scope>
</reference>
<feature type="transmembrane region" description="Helical" evidence="1">
    <location>
        <begin position="175"/>
        <end position="195"/>
    </location>
</feature>
<feature type="domain" description="Phytocyanin" evidence="2">
    <location>
        <begin position="39"/>
        <end position="119"/>
    </location>
</feature>
<protein>
    <submittedName>
        <fullName evidence="4">Mavicyanin-like isoform X2</fullName>
    </submittedName>
</protein>
<sequence>MVEFRSKWKVKAIVVIIITSVLFPCVSASTYMVGKETGWNLISNLHDWAAANPFTAGDFLVFLYNQSANDVLEVQHLDYLNCNAAQPIRTYNSGKTVIKLTQPGPMYFICSRGDHCKRGLRLQIEVQPQLSYDNINGITTPTTISLSSSPATSPPSDATSAHPRYGAGEVGKSLYLGYVLVIIVLVMLVLCCPTVSF</sequence>
<accession>A0A6P3ZV76</accession>
<dbReference type="RefSeq" id="XP_015883780.4">
    <property type="nucleotide sequence ID" value="XM_016028294.4"/>
</dbReference>
<name>A0A6P3ZV76_ZIZJJ</name>
<dbReference type="AlphaFoldDB" id="A0A6P3ZV76"/>
<dbReference type="GO" id="GO:0009055">
    <property type="term" value="F:electron transfer activity"/>
    <property type="evidence" value="ECO:0007669"/>
    <property type="project" value="InterPro"/>
</dbReference>
<evidence type="ECO:0000313" key="4">
    <source>
        <dbReference type="RefSeq" id="XP_015883780.4"/>
    </source>
</evidence>
<feature type="transmembrane region" description="Helical" evidence="1">
    <location>
        <begin position="12"/>
        <end position="33"/>
    </location>
</feature>
<dbReference type="KEGG" id="zju:132799127"/>